<dbReference type="EMBL" id="VCQU01000003">
    <property type="protein sequence ID" value="NMN95444.1"/>
    <property type="molecule type" value="Genomic_DNA"/>
</dbReference>
<reference evidence="1 2" key="1">
    <citation type="submission" date="2019-05" db="EMBL/GenBank/DDBJ databases">
        <authorList>
            <person name="Lee S.D."/>
        </authorList>
    </citation>
    <scope>NUCLEOTIDE SEQUENCE [LARGE SCALE GENOMIC DNA]</scope>
    <source>
        <strain evidence="1 2">YC2-7</strain>
    </source>
</reference>
<reference evidence="1 2" key="2">
    <citation type="submission" date="2020-06" db="EMBL/GenBank/DDBJ databases">
        <title>Antribacter stalactiti gen. nov., sp. nov., a new member of the family Nacardiaceae isolated from a cave.</title>
        <authorList>
            <person name="Kim I.S."/>
        </authorList>
    </citation>
    <scope>NUCLEOTIDE SEQUENCE [LARGE SCALE GENOMIC DNA]</scope>
    <source>
        <strain evidence="1 2">YC2-7</strain>
    </source>
</reference>
<name>A0A848KE76_9NOCA</name>
<dbReference type="Proteomes" id="UP000535543">
    <property type="component" value="Unassembled WGS sequence"/>
</dbReference>
<dbReference type="AlphaFoldDB" id="A0A848KE76"/>
<proteinExistence type="predicted"/>
<sequence length="133" mass="14474">MSWTEFRARKAVLDAVLDQARVVGPDHIDIDRVPDVERLFGGSDNVLLALAHRWNTHLQAKLENAIDTGLDPAAAWTELAGEQPTLRALLDVGARRSEALREAARGEARTIHATTALLVPNILQIRVGAKSVA</sequence>
<evidence type="ECO:0000313" key="2">
    <source>
        <dbReference type="Proteomes" id="UP000535543"/>
    </source>
</evidence>
<organism evidence="1 2">
    <name type="scientific">Antrihabitans stalactiti</name>
    <dbReference type="NCBI Taxonomy" id="2584121"/>
    <lineage>
        <taxon>Bacteria</taxon>
        <taxon>Bacillati</taxon>
        <taxon>Actinomycetota</taxon>
        <taxon>Actinomycetes</taxon>
        <taxon>Mycobacteriales</taxon>
        <taxon>Nocardiaceae</taxon>
        <taxon>Antrihabitans</taxon>
    </lineage>
</organism>
<evidence type="ECO:0000313" key="1">
    <source>
        <dbReference type="EMBL" id="NMN95444.1"/>
    </source>
</evidence>
<accession>A0A848KE76</accession>
<keyword evidence="2" id="KW-1185">Reference proteome</keyword>
<protein>
    <submittedName>
        <fullName evidence="1">Uncharacterized protein</fullName>
    </submittedName>
</protein>
<comment type="caution">
    <text evidence="1">The sequence shown here is derived from an EMBL/GenBank/DDBJ whole genome shotgun (WGS) entry which is preliminary data.</text>
</comment>
<dbReference type="RefSeq" id="WP_169586333.1">
    <property type="nucleotide sequence ID" value="NZ_VCQU01000003.1"/>
</dbReference>
<gene>
    <name evidence="1" type="ORF">FGL95_10420</name>
</gene>